<dbReference type="Gene3D" id="1.25.40.390">
    <property type="match status" value="1"/>
</dbReference>
<dbReference type="Gene3D" id="1.25.40.900">
    <property type="match status" value="1"/>
</dbReference>
<dbReference type="AlphaFoldDB" id="A0A1H5SSK3"/>
<evidence type="ECO:0000313" key="3">
    <source>
        <dbReference type="Proteomes" id="UP000236731"/>
    </source>
</evidence>
<gene>
    <name evidence="2" type="ORF">SAMN05421877_101371</name>
</gene>
<keyword evidence="3" id="KW-1185">Reference proteome</keyword>
<name>A0A1H5SSK3_9SPHI</name>
<dbReference type="EMBL" id="FNUT01000001">
    <property type="protein sequence ID" value="SEF53559.1"/>
    <property type="molecule type" value="Genomic_DNA"/>
</dbReference>
<reference evidence="3" key="1">
    <citation type="submission" date="2016-10" db="EMBL/GenBank/DDBJ databases">
        <authorList>
            <person name="Varghese N."/>
            <person name="Submissions S."/>
        </authorList>
    </citation>
    <scope>NUCLEOTIDE SEQUENCE [LARGE SCALE GENOMIC DNA]</scope>
    <source>
        <strain evidence="3">DSM 22361</strain>
    </source>
</reference>
<feature type="domain" description="SusD-like N-terminal" evidence="1">
    <location>
        <begin position="19"/>
        <end position="202"/>
    </location>
</feature>
<sequence>MKKHILLFLSIFLLCGCEKFLDVAPDDRAYEKDIFLDQDGFTKSLTGIYKFLAQESLYQQHMKFKTLDLLVHYWEAYSPDGAAEDLMAYKYENLGARIIIDGIWGGLYNAIHQVNIIIDNLPNIEGDPNYNLIAGEAYGLRAYLHLEVFKLYGPVVKKEGLSATAIPYYESSEKNPVRALSAKEVLAKVEQDLQQAAVFFKEDPIQTLGREGDGNNPNGSTYSALLDRRGIRMNYYAVKALLARKSLWEGDLPKAYERSMAVINELKESKAVRFIQPEEVDRQKNKDLRFTSDNIFALYDRAAMNVFTANFLNNNYEALYARNLEYIYNGGTSDPVDIRLKWGINGSHFSKYTVTDDDQNELTYNAKAFEIQMINLPEMYFTAAEAKIDTDPAEFLRLMNEFRKNRSFREDLKLDGLDLQQLLIDEVRREYIGEGYVFSFLKRKYLPIPTAGDEIPASLGLYKFPFPVDEKLYN</sequence>
<dbReference type="Proteomes" id="UP000236731">
    <property type="component" value="Unassembled WGS sequence"/>
</dbReference>
<dbReference type="PROSITE" id="PS51257">
    <property type="entry name" value="PROKAR_LIPOPROTEIN"/>
    <property type="match status" value="1"/>
</dbReference>
<organism evidence="2 3">
    <name type="scientific">Sphingobacterium lactis</name>
    <dbReference type="NCBI Taxonomy" id="797291"/>
    <lineage>
        <taxon>Bacteria</taxon>
        <taxon>Pseudomonadati</taxon>
        <taxon>Bacteroidota</taxon>
        <taxon>Sphingobacteriia</taxon>
        <taxon>Sphingobacteriales</taxon>
        <taxon>Sphingobacteriaceae</taxon>
        <taxon>Sphingobacterium</taxon>
    </lineage>
</organism>
<dbReference type="RefSeq" id="WP_160003608.1">
    <property type="nucleotide sequence ID" value="NZ_CP049246.1"/>
</dbReference>
<evidence type="ECO:0000259" key="1">
    <source>
        <dbReference type="Pfam" id="PF14322"/>
    </source>
</evidence>
<protein>
    <submittedName>
        <fullName evidence="2">SusD family protein</fullName>
    </submittedName>
</protein>
<dbReference type="Pfam" id="PF14322">
    <property type="entry name" value="SusD-like_3"/>
    <property type="match status" value="1"/>
</dbReference>
<proteinExistence type="predicted"/>
<evidence type="ECO:0000313" key="2">
    <source>
        <dbReference type="EMBL" id="SEF53559.1"/>
    </source>
</evidence>
<accession>A0A1H5SSK3</accession>
<dbReference type="OrthoDB" id="1097962at2"/>
<dbReference type="InterPro" id="IPR011990">
    <property type="entry name" value="TPR-like_helical_dom_sf"/>
</dbReference>
<dbReference type="SUPFAM" id="SSF48452">
    <property type="entry name" value="TPR-like"/>
    <property type="match status" value="1"/>
</dbReference>
<dbReference type="InterPro" id="IPR033985">
    <property type="entry name" value="SusD-like_N"/>
</dbReference>